<dbReference type="GO" id="GO:0005737">
    <property type="term" value="C:cytoplasm"/>
    <property type="evidence" value="ECO:0007669"/>
    <property type="project" value="UniProtKB-ARBA"/>
</dbReference>
<dbReference type="Pfam" id="PF12068">
    <property type="entry name" value="PH_RBD"/>
    <property type="match status" value="1"/>
</dbReference>
<keyword evidence="5" id="KW-1185">Reference proteome</keyword>
<evidence type="ECO:0000256" key="1">
    <source>
        <dbReference type="ARBA" id="ARBA00022468"/>
    </source>
</evidence>
<keyword evidence="1" id="KW-0343">GTPase activation</keyword>
<dbReference type="AlphaFoldDB" id="A0A8S1J216"/>
<reference evidence="4" key="1">
    <citation type="submission" date="2020-12" db="EMBL/GenBank/DDBJ databases">
        <authorList>
            <person name="Iha C."/>
        </authorList>
    </citation>
    <scope>NUCLEOTIDE SEQUENCE</scope>
</reference>
<dbReference type="Pfam" id="PF00566">
    <property type="entry name" value="RabGAP-TBC"/>
    <property type="match status" value="1"/>
</dbReference>
<dbReference type="Gene3D" id="1.10.8.270">
    <property type="entry name" value="putative rabgap domain of human tbc1 domain family member 14 like domains"/>
    <property type="match status" value="1"/>
</dbReference>
<dbReference type="PROSITE" id="PS50086">
    <property type="entry name" value="TBC_RABGAP"/>
    <property type="match status" value="1"/>
</dbReference>
<gene>
    <name evidence="4" type="ORF">OSTQU699_LOCUS5167</name>
</gene>
<sequence>MSTQWCHPRPATIGLSSCAACAASASGGDCVAPRAGLGQGGGAGGGPVLCCGGGQAAAGLWCSGPVYRTEEGQDGGVLFVEEEDERFGPPGQLQREDSYDQCKDTCTTPRSDSFMDCTVDRGIISCHPLQDSQEAAWQATGDGEADSGQSESCNEEQPAPQPERQSSDERGDTDGTDGTDDGVYESETFLELGEPGTTDVIYVRDDVAVWPSRDVSSRIMGRLSLVKQHSVLFIAWLPYSKGALNEDGTFQLDSQSDNGQGDREKDRTMYAVHPIPLSDIKAITRQTPTIGYHAMIIVLNSGLTLPPLYFNNGGVRSLISALKEHVLLFKSASDRNTYLVNDIADPLQRSLNCLDLTDVLLGAPPPGASSTFHPSTLPGNGGAEVDMSEATWTGLSFQLSERFSRITKIAKDTTSSFFGAGDTNGFPDLVPVAASMPSLEHLRSLEVPCQTFDRQPQQHSFPEEDENAAHGDAPYAATSHSGVAPKDTSNEAATAVGMFEVIDMQLKDERSASSQRPWSPPVSLAEWATWFDGEGQLVDMLSFREKVFYGGVEIGLRKEAWKFLLNYYPPDSTATERCELSQRKVEEYKTLKQQWTSISEAQERRFGKWRERKKRVDKDVCRTDRAHPFFKSEKARSLKVLRNVLLTYTMFNFDLGYCQGMSDLASPIVYVMCRDVKTKDQMRWTEVEAEAFWCYVGLMEWLEGNFHTDQRGMHAQLVSLRKLLQLLDPQLYAFLEKKDCLNFFFCFRWLLIHFKREFSFDEVLRLWEVLWSRHLSEHFHLYMCIAILMHHRRAIMDADFEFDELLKFCVELSGNIDLKATLRLAAVLRLYIGPAEKDCLGS</sequence>
<dbReference type="SUPFAM" id="SSF47923">
    <property type="entry name" value="Ypt/Rab-GAP domain of gyp1p"/>
    <property type="match status" value="2"/>
</dbReference>
<dbReference type="InterPro" id="IPR000195">
    <property type="entry name" value="Rab-GAP-TBC_dom"/>
</dbReference>
<dbReference type="OrthoDB" id="10264062at2759"/>
<dbReference type="GO" id="GO:0005096">
    <property type="term" value="F:GTPase activator activity"/>
    <property type="evidence" value="ECO:0007669"/>
    <property type="project" value="UniProtKB-KW"/>
</dbReference>
<feature type="region of interest" description="Disordered" evidence="2">
    <location>
        <begin position="134"/>
        <end position="183"/>
    </location>
</feature>
<name>A0A8S1J216_9CHLO</name>
<dbReference type="Gene3D" id="2.30.29.230">
    <property type="match status" value="1"/>
</dbReference>
<protein>
    <recommendedName>
        <fullName evidence="3">Rab-GAP TBC domain-containing protein</fullName>
    </recommendedName>
</protein>
<comment type="caution">
    <text evidence="4">The sequence shown here is derived from an EMBL/GenBank/DDBJ whole genome shotgun (WGS) entry which is preliminary data.</text>
</comment>
<evidence type="ECO:0000259" key="3">
    <source>
        <dbReference type="PROSITE" id="PS50086"/>
    </source>
</evidence>
<proteinExistence type="predicted"/>
<feature type="domain" description="Rab-GAP TBC" evidence="3">
    <location>
        <begin position="551"/>
        <end position="774"/>
    </location>
</feature>
<evidence type="ECO:0000313" key="5">
    <source>
        <dbReference type="Proteomes" id="UP000708148"/>
    </source>
</evidence>
<dbReference type="SMART" id="SM00164">
    <property type="entry name" value="TBC"/>
    <property type="match status" value="1"/>
</dbReference>
<dbReference type="EMBL" id="CAJHUC010001115">
    <property type="protein sequence ID" value="CAD7699808.1"/>
    <property type="molecule type" value="Genomic_DNA"/>
</dbReference>
<dbReference type="InterPro" id="IPR021935">
    <property type="entry name" value="SGSM1/2_RBD"/>
</dbReference>
<dbReference type="InterPro" id="IPR035969">
    <property type="entry name" value="Rab-GAP_TBC_sf"/>
</dbReference>
<feature type="compositionally biased region" description="Acidic residues" evidence="2">
    <location>
        <begin position="174"/>
        <end position="183"/>
    </location>
</feature>
<evidence type="ECO:0000256" key="2">
    <source>
        <dbReference type="SAM" id="MobiDB-lite"/>
    </source>
</evidence>
<dbReference type="Proteomes" id="UP000708148">
    <property type="component" value="Unassembled WGS sequence"/>
</dbReference>
<organism evidence="4 5">
    <name type="scientific">Ostreobium quekettii</name>
    <dbReference type="NCBI Taxonomy" id="121088"/>
    <lineage>
        <taxon>Eukaryota</taxon>
        <taxon>Viridiplantae</taxon>
        <taxon>Chlorophyta</taxon>
        <taxon>core chlorophytes</taxon>
        <taxon>Ulvophyceae</taxon>
        <taxon>TCBD clade</taxon>
        <taxon>Bryopsidales</taxon>
        <taxon>Ostreobineae</taxon>
        <taxon>Ostreobiaceae</taxon>
        <taxon>Ostreobium</taxon>
    </lineage>
</organism>
<feature type="region of interest" description="Disordered" evidence="2">
    <location>
        <begin position="452"/>
        <end position="473"/>
    </location>
</feature>
<dbReference type="Gene3D" id="1.10.472.80">
    <property type="entry name" value="Ypt/Rab-GAP domain of gyp1p, domain 3"/>
    <property type="match status" value="1"/>
</dbReference>
<accession>A0A8S1J216</accession>
<dbReference type="PANTHER" id="PTHR22957:SF502">
    <property type="entry name" value="SMALL G PROTEIN SIGNALING MODULATOR 2-RELATED"/>
    <property type="match status" value="1"/>
</dbReference>
<dbReference type="PANTHER" id="PTHR22957">
    <property type="entry name" value="TBC1 DOMAIN FAMILY MEMBER GTPASE-ACTIVATING PROTEIN"/>
    <property type="match status" value="1"/>
</dbReference>
<evidence type="ECO:0000313" key="4">
    <source>
        <dbReference type="EMBL" id="CAD7699808.1"/>
    </source>
</evidence>
<dbReference type="FunFam" id="1.10.472.80:FF:000005">
    <property type="entry name" value="TBC1 domain family member 15"/>
    <property type="match status" value="1"/>
</dbReference>